<accession>A0A8N4EUD1</accession>
<name>A0A8N4EUD1_ELAGV</name>
<dbReference type="RefSeq" id="XP_029119170.1">
    <property type="nucleotide sequence ID" value="XM_029263337.1"/>
</dbReference>
<dbReference type="OrthoDB" id="332390at2759"/>
<dbReference type="InterPro" id="IPR044977">
    <property type="entry name" value="RLT1-3"/>
</dbReference>
<keyword evidence="5" id="KW-0371">Homeobox</keyword>
<dbReference type="GO" id="GO:0006357">
    <property type="term" value="P:regulation of transcription by RNA polymerase II"/>
    <property type="evidence" value="ECO:0007669"/>
    <property type="project" value="InterPro"/>
</dbReference>
<organism evidence="4 5">
    <name type="scientific">Elaeis guineensis var. tenera</name>
    <name type="common">Oil palm</name>
    <dbReference type="NCBI Taxonomy" id="51953"/>
    <lineage>
        <taxon>Eukaryota</taxon>
        <taxon>Viridiplantae</taxon>
        <taxon>Streptophyta</taxon>
        <taxon>Embryophyta</taxon>
        <taxon>Tracheophyta</taxon>
        <taxon>Spermatophyta</taxon>
        <taxon>Magnoliopsida</taxon>
        <taxon>Liliopsida</taxon>
        <taxon>Arecaceae</taxon>
        <taxon>Arecoideae</taxon>
        <taxon>Cocoseae</taxon>
        <taxon>Elaeidinae</taxon>
        <taxon>Elaeis</taxon>
    </lineage>
</organism>
<dbReference type="InterPro" id="IPR018501">
    <property type="entry name" value="DDT_dom"/>
</dbReference>
<dbReference type="PANTHER" id="PTHR36968:SF5">
    <property type="entry name" value="HOMEOBOX-DDT DOMAIN PROTEIN RLT2"/>
    <property type="match status" value="1"/>
</dbReference>
<proteinExistence type="predicted"/>
<dbReference type="SMART" id="SM00571">
    <property type="entry name" value="DDT"/>
    <property type="match status" value="1"/>
</dbReference>
<feature type="domain" description="DDT" evidence="3">
    <location>
        <begin position="111"/>
        <end position="170"/>
    </location>
</feature>
<dbReference type="PANTHER" id="PTHR36968">
    <property type="entry name" value="HOMEOBOX-DDT DOMAIN PROTEIN RLT2"/>
    <property type="match status" value="1"/>
</dbReference>
<dbReference type="AlphaFoldDB" id="A0A8N4EUD1"/>
<comment type="subcellular location">
    <subcellularLocation>
        <location evidence="1">Nucleus</location>
    </subcellularLocation>
</comment>
<keyword evidence="2" id="KW-0539">Nucleus</keyword>
<reference evidence="5" key="1">
    <citation type="submission" date="2025-08" db="UniProtKB">
        <authorList>
            <consortium name="RefSeq"/>
        </authorList>
    </citation>
    <scope>IDENTIFICATION</scope>
</reference>
<dbReference type="PROSITE" id="PS50827">
    <property type="entry name" value="DDT"/>
    <property type="match status" value="1"/>
</dbReference>
<evidence type="ECO:0000313" key="5">
    <source>
        <dbReference type="RefSeq" id="XP_029119170.1"/>
    </source>
</evidence>
<dbReference type="Pfam" id="PF02791">
    <property type="entry name" value="DDT"/>
    <property type="match status" value="1"/>
</dbReference>
<evidence type="ECO:0000313" key="4">
    <source>
        <dbReference type="Proteomes" id="UP000504607"/>
    </source>
</evidence>
<dbReference type="Proteomes" id="UP000504607">
    <property type="component" value="Chromosome 3"/>
</dbReference>
<evidence type="ECO:0000259" key="3">
    <source>
        <dbReference type="PROSITE" id="PS50827"/>
    </source>
</evidence>
<evidence type="ECO:0000256" key="2">
    <source>
        <dbReference type="ARBA" id="ARBA00023242"/>
    </source>
</evidence>
<protein>
    <submittedName>
        <fullName evidence="5">Homeobox-DDT domain protein RLT1 isoform X1</fullName>
    </submittedName>
</protein>
<gene>
    <name evidence="5" type="primary">LOC105040950</name>
</gene>
<evidence type="ECO:0000256" key="1">
    <source>
        <dbReference type="ARBA" id="ARBA00004123"/>
    </source>
</evidence>
<keyword evidence="5" id="KW-0238">DNA-binding</keyword>
<keyword evidence="4" id="KW-1185">Reference proteome</keyword>
<sequence>MCPDKIFESLCVHVSLFRIEHREGFLNPPSAILGQTGKLSQSYKENVNLIEDEKLELMELAASNLGFPSIYSLDSKTLEQLDLFKDMLSEFPPESVHLKRPFAVQPWIDSEENVTNLLMVWKFLTTFADLLELRQFTLDELVQSLHDRDSKLLGEIHASLLKYIIKEIENVSRTHAPSSGDIYQRIVKGAFAWKFDIHCSQRHLNFMTWPEILCQFGLLAGLGPNLKKCSADTSYSSSTNENGGLHN</sequence>
<dbReference type="GO" id="GO:0003677">
    <property type="term" value="F:DNA binding"/>
    <property type="evidence" value="ECO:0007669"/>
    <property type="project" value="UniProtKB-KW"/>
</dbReference>
<dbReference type="GO" id="GO:0005634">
    <property type="term" value="C:nucleus"/>
    <property type="evidence" value="ECO:0007669"/>
    <property type="project" value="UniProtKB-SubCell"/>
</dbReference>